<evidence type="ECO:0000313" key="6">
    <source>
        <dbReference type="EMBL" id="BDG59142.1"/>
    </source>
</evidence>
<gene>
    <name evidence="6" type="ORF">caldi_02320</name>
</gene>
<evidence type="ECO:0000256" key="3">
    <source>
        <dbReference type="SAM" id="SignalP"/>
    </source>
</evidence>
<dbReference type="Pfam" id="PF00497">
    <property type="entry name" value="SBP_bac_3"/>
    <property type="match status" value="1"/>
</dbReference>
<dbReference type="Gene3D" id="3.40.190.10">
    <property type="entry name" value="Periplasmic binding protein-like II"/>
    <property type="match status" value="2"/>
</dbReference>
<dbReference type="PANTHER" id="PTHR35936:SF19">
    <property type="entry name" value="AMINO-ACID-BINDING PROTEIN YXEM-RELATED"/>
    <property type="match status" value="1"/>
</dbReference>
<name>A0AA35CKE7_9FIRM</name>
<evidence type="ECO:0000256" key="2">
    <source>
        <dbReference type="SAM" id="MobiDB-lite"/>
    </source>
</evidence>
<evidence type="ECO:0000313" key="7">
    <source>
        <dbReference type="Proteomes" id="UP001163687"/>
    </source>
</evidence>
<accession>A0AA35CKE7</accession>
<evidence type="ECO:0008006" key="8">
    <source>
        <dbReference type="Google" id="ProtNLM"/>
    </source>
</evidence>
<feature type="chain" id="PRO_5041256781" description="Amino acid ABC transporter substrate-binding protein, PAAT family" evidence="3">
    <location>
        <begin position="27"/>
        <end position="305"/>
    </location>
</feature>
<evidence type="ECO:0000256" key="1">
    <source>
        <dbReference type="ARBA" id="ARBA00022729"/>
    </source>
</evidence>
<evidence type="ECO:0000259" key="5">
    <source>
        <dbReference type="SMART" id="SM00079"/>
    </source>
</evidence>
<dbReference type="EMBL" id="AP025628">
    <property type="protein sequence ID" value="BDG59142.1"/>
    <property type="molecule type" value="Genomic_DNA"/>
</dbReference>
<proteinExistence type="predicted"/>
<dbReference type="AlphaFoldDB" id="A0AA35CKE7"/>
<dbReference type="PROSITE" id="PS51257">
    <property type="entry name" value="PROKAR_LIPOPROTEIN"/>
    <property type="match status" value="1"/>
</dbReference>
<dbReference type="GO" id="GO:0015276">
    <property type="term" value="F:ligand-gated monoatomic ion channel activity"/>
    <property type="evidence" value="ECO:0007669"/>
    <property type="project" value="InterPro"/>
</dbReference>
<feature type="region of interest" description="Disordered" evidence="2">
    <location>
        <begin position="29"/>
        <end position="69"/>
    </location>
</feature>
<dbReference type="SMART" id="SM00079">
    <property type="entry name" value="PBPe"/>
    <property type="match status" value="1"/>
</dbReference>
<feature type="domain" description="Solute-binding protein family 3/N-terminal" evidence="4">
    <location>
        <begin position="81"/>
        <end position="301"/>
    </location>
</feature>
<evidence type="ECO:0000259" key="4">
    <source>
        <dbReference type="SMART" id="SM00062"/>
    </source>
</evidence>
<dbReference type="SMART" id="SM00062">
    <property type="entry name" value="PBPb"/>
    <property type="match status" value="1"/>
</dbReference>
<dbReference type="GO" id="GO:0016020">
    <property type="term" value="C:membrane"/>
    <property type="evidence" value="ECO:0007669"/>
    <property type="project" value="InterPro"/>
</dbReference>
<dbReference type="InterPro" id="IPR001638">
    <property type="entry name" value="Solute-binding_3/MltF_N"/>
</dbReference>
<organism evidence="6 7">
    <name type="scientific">Caldinitratiruptor microaerophilus</name>
    <dbReference type="NCBI Taxonomy" id="671077"/>
    <lineage>
        <taxon>Bacteria</taxon>
        <taxon>Bacillati</taxon>
        <taxon>Bacillota</taxon>
        <taxon>Clostridia</taxon>
        <taxon>Eubacteriales</taxon>
        <taxon>Symbiobacteriaceae</taxon>
        <taxon>Caldinitratiruptor</taxon>
    </lineage>
</organism>
<keyword evidence="7" id="KW-1185">Reference proteome</keyword>
<dbReference type="KEGG" id="cmic:caldi_02320"/>
<dbReference type="Proteomes" id="UP001163687">
    <property type="component" value="Chromosome"/>
</dbReference>
<protein>
    <recommendedName>
        <fullName evidence="8">Amino acid ABC transporter substrate-binding protein, PAAT family</fullName>
    </recommendedName>
</protein>
<reference evidence="6" key="1">
    <citation type="submission" date="2022-03" db="EMBL/GenBank/DDBJ databases">
        <title>Complete genome sequence of Caldinitratiruptor microaerophilus.</title>
        <authorList>
            <person name="Mukaiyama R."/>
            <person name="Nishiyama T."/>
            <person name="Ueda K."/>
        </authorList>
    </citation>
    <scope>NUCLEOTIDE SEQUENCE</scope>
    <source>
        <strain evidence="6">JCM 16183</strain>
    </source>
</reference>
<dbReference type="InterPro" id="IPR001320">
    <property type="entry name" value="Iontro_rcpt_C"/>
</dbReference>
<feature type="domain" description="Ionotropic glutamate receptor C-terminal" evidence="5">
    <location>
        <begin position="87"/>
        <end position="300"/>
    </location>
</feature>
<dbReference type="RefSeq" id="WP_264843257.1">
    <property type="nucleotide sequence ID" value="NZ_AP025628.1"/>
</dbReference>
<dbReference type="SUPFAM" id="SSF53850">
    <property type="entry name" value="Periplasmic binding protein-like II"/>
    <property type="match status" value="1"/>
</dbReference>
<sequence length="305" mass="32244">MSKMSRAKGAALALLTVLALALTACGKGSAPAASGGGQPAQGQAAQGQGGQEQAKPAGGQATQQAQAGGIAVPQRIKDAGKMTFATDDTYPPMEYKDTDNKTIIGFDVDVANEVARRLGVKAEMVSTEWDGLLVGLTGRRFDAVISSMNVTPERQQQVDFVEYAKLAQVFVVPKGAAPVKKLEDLKGRVVAVQKNTTSEDLARSVQGVKEIKSYDSFADTFIAVEQKRADVIVIDEPVGLFYVKQKPDVFEVTGTAAEPEPVGIALRKDDAELKAAVEAAIAEMKKDGTLAAISKKWFGSDISVR</sequence>
<dbReference type="PANTHER" id="PTHR35936">
    <property type="entry name" value="MEMBRANE-BOUND LYTIC MUREIN TRANSGLYCOSYLASE F"/>
    <property type="match status" value="1"/>
</dbReference>
<dbReference type="CDD" id="cd13530">
    <property type="entry name" value="PBP2_peptides_like"/>
    <property type="match status" value="1"/>
</dbReference>
<keyword evidence="1 3" id="KW-0732">Signal</keyword>
<feature type="signal peptide" evidence="3">
    <location>
        <begin position="1"/>
        <end position="26"/>
    </location>
</feature>
<feature type="compositionally biased region" description="Low complexity" evidence="2">
    <location>
        <begin position="40"/>
        <end position="69"/>
    </location>
</feature>